<evidence type="ECO:0000313" key="6">
    <source>
        <dbReference type="EMBL" id="CEG43334.1"/>
    </source>
</evidence>
<feature type="compositionally biased region" description="Basic and acidic residues" evidence="3">
    <location>
        <begin position="205"/>
        <end position="215"/>
    </location>
</feature>
<dbReference type="PROSITE" id="PS50012">
    <property type="entry name" value="RCC1_3"/>
    <property type="match status" value="6"/>
</dbReference>
<keyword evidence="4" id="KW-0812">Transmembrane</keyword>
<feature type="transmembrane region" description="Helical" evidence="4">
    <location>
        <begin position="1690"/>
        <end position="1711"/>
    </location>
</feature>
<dbReference type="OMA" id="CSGDQFW"/>
<dbReference type="SUPFAM" id="SSF50985">
    <property type="entry name" value="RCC1/BLIP-II"/>
    <property type="match status" value="1"/>
</dbReference>
<dbReference type="RefSeq" id="XP_024579703.1">
    <property type="nucleotide sequence ID" value="XM_024729313.1"/>
</dbReference>
<keyword evidence="4" id="KW-0472">Membrane</keyword>
<feature type="repeat" description="RCC1" evidence="2">
    <location>
        <begin position="1307"/>
        <end position="1355"/>
    </location>
</feature>
<protein>
    <submittedName>
        <fullName evidence="6">FOG: RCC1 domain</fullName>
    </submittedName>
</protein>
<feature type="repeat" description="RCC1" evidence="2">
    <location>
        <begin position="1356"/>
        <end position="1407"/>
    </location>
</feature>
<dbReference type="PRINTS" id="PR00633">
    <property type="entry name" value="RCCNDNSATION"/>
</dbReference>
<dbReference type="STRING" id="4781.A0A0P1AQZ9"/>
<dbReference type="GeneID" id="36408591"/>
<feature type="repeat" description="RCC1" evidence="2">
    <location>
        <begin position="1247"/>
        <end position="1306"/>
    </location>
</feature>
<proteinExistence type="predicted"/>
<feature type="compositionally biased region" description="Polar residues" evidence="3">
    <location>
        <begin position="606"/>
        <end position="626"/>
    </location>
</feature>
<feature type="region of interest" description="Disordered" evidence="3">
    <location>
        <begin position="603"/>
        <end position="626"/>
    </location>
</feature>
<dbReference type="InterPro" id="IPR051210">
    <property type="entry name" value="Ub_ligase/GEF_domain"/>
</dbReference>
<dbReference type="InterPro" id="IPR000408">
    <property type="entry name" value="Reg_chr_condens"/>
</dbReference>
<accession>A0A0P1AQZ9</accession>
<evidence type="ECO:0000256" key="2">
    <source>
        <dbReference type="PROSITE-ProRule" id="PRU00235"/>
    </source>
</evidence>
<evidence type="ECO:0000256" key="1">
    <source>
        <dbReference type="ARBA" id="ARBA00022737"/>
    </source>
</evidence>
<feature type="region of interest" description="Disordered" evidence="3">
    <location>
        <begin position="195"/>
        <end position="215"/>
    </location>
</feature>
<dbReference type="Proteomes" id="UP000054928">
    <property type="component" value="Unassembled WGS sequence"/>
</dbReference>
<keyword evidence="7" id="KW-1185">Reference proteome</keyword>
<feature type="transmembrane region" description="Helical" evidence="4">
    <location>
        <begin position="1652"/>
        <end position="1675"/>
    </location>
</feature>
<dbReference type="InterPro" id="IPR058923">
    <property type="entry name" value="RCC1-like_dom"/>
</dbReference>
<dbReference type="EMBL" id="CCYD01000653">
    <property type="protein sequence ID" value="CEG43334.1"/>
    <property type="molecule type" value="Genomic_DNA"/>
</dbReference>
<keyword evidence="1" id="KW-0677">Repeat</keyword>
<dbReference type="InterPro" id="IPR009091">
    <property type="entry name" value="RCC1/BLIP-II"/>
</dbReference>
<reference evidence="7" key="1">
    <citation type="submission" date="2014-09" db="EMBL/GenBank/DDBJ databases">
        <authorList>
            <person name="Sharma Rahul"/>
            <person name="Thines Marco"/>
        </authorList>
    </citation>
    <scope>NUCLEOTIDE SEQUENCE [LARGE SCALE GENOMIC DNA]</scope>
</reference>
<evidence type="ECO:0000256" key="3">
    <source>
        <dbReference type="SAM" id="MobiDB-lite"/>
    </source>
</evidence>
<feature type="repeat" description="RCC1" evidence="2">
    <location>
        <begin position="1530"/>
        <end position="1580"/>
    </location>
</feature>
<dbReference type="PROSITE" id="PS00626">
    <property type="entry name" value="RCC1_2"/>
    <property type="match status" value="4"/>
</dbReference>
<keyword evidence="4" id="KW-1133">Transmembrane helix</keyword>
<sequence>MSETTPARLSGKIWKRNAGFLRAWHSRAAIVTIDGFLVYKKNTNAIKSKKIDLIKTTFTGSIVQGSGYFYFELQCGSAQMAIGFPAIEDARLWLSGMMEAADENSAGRRLWMANLRHMLTLRLQDRWELVSVMTNRDWYSEWNFCLRALRDEEEPILSRQRRLRRLHTIWLQFELFSEILAEMFLSSVQQRDAHGHKPDISQQKETSKDNDCGRGSKYFKRNDVDEMKFAGIHLQFASKSWQGHKRLAKEMTLFSKFRSLIEVFLSEKQPSLLQAALVRLPTFPLISAFSIQDVNVVAIAEPLQIDQSILMTIDKRDLTDLSVALREAKLLQFFPYQELPKLVVRQFLSQTSTSTLVTIHSRFDDVLVNSLRSSMVHGVLVRAADSVSESSSQIELMSAHDLKELIATKKPTWIPYLDLVYYQLNSESCPVKNFASEKFLLQSGSHRSHPLTGDIVFTFDTKNSKLPLDLPEAFVRNHEMDLCSLVQKLQEVKKNTALFNFTSSNSTLSRSQIGQLRPLDSSMQVAREFEDAVKKLFVQHIKDFAAQLLTLGDFCRCEVDGQFEDPTKKTSQGMRLMRSNTMSSMPRPRDVFASSAALKSNEFESESGSIAQPRLQQRTSSLSSIPLTHEATKSTDHTLGTYVIDTIHLRQTMRESGVNVRFLPLVFHYLGSHKQQGVQVLVASEIVARLAKNWFRYQMLNEDTGKKNCWKSRKWRLIRLINSIMHGLFHKNLPCVVSECSGDQFWNIDGPILYLLGAFSSSFAMDPHVLSNVANPGVIFDKYRDLLRMSPSILFNNLLFVFQAQLIPSILTKLHENRFMSLPFLQTEADLSFEYEDQDPKFAIHIHENLLWSHLHFFQVLYETLKPALPNPEKQINKIGSMQWTQYYRTLSSIFRQSIGHSHLTRLENAIQSWQDLTSVRVLLTFALRAADIYIRHLSDNQDTLSSIRKHCHNAHERMASSKALFPIEYKLVLLCLELMCTGIEPVNALNDSNELQEWLKIFYRPANSSQFLKNSSSHPLFSVLYTASMKRSEQSSAELSLRDKFQDQQYQQLWTSSMTVANAYCRRIKHIRQNPITLAATTAVLREFKNTDPYDSIKLNVSRTGKNQISGLTSQSSTTPSINSFRGDVLQFIECFLLPPFATHSLRVAGCALANNNDIVSLLPSTLHQTISKSPVPGFALMWGNPLGLSLDDEAQISREPHMKSSLRPRPETAASICTLSFPPSIRCVVQIACGYRHTALITDDRLLYTFGHGECGRLGHGTEESCHDPKPVSYFLNLIAAKGVAAGIVDVSCGREHTMVVTANGHLFGFGWGEAGRLGTGETGSTLHPSRVELTNITKVACGREHTLALNRKGQVFAFGAGFQGRLGTGYETDEKFPAIVEGLDGYIITAMDAGECHSCALSTNGTIFTWGFGHSGALGHNSRDNCLKPTLVTGPWSNNEQVSEDDTPSKEVLVTFISCGGYHTLATTSNGVLYGWGDAAAGQLGPECLNAPDFVILSPTIIRTPTFSKINNISCGMFTSAMCNTQGQLFMWGSPAAGNGASLPEDDAEIKKIDFLDEFDFAQIACGAYHAVAITRKLELSNAVSFHIMPPASTTSRGTSVLPQLRPKRPSPARGILSPPQVHRQVPQRFQVRNAAASFPSARHIETILYFWTVVAILFGILLACLVLFLLFCKEGGSLTPTLPFDMAAYGGVAITTASCCGLYGLLYHKKLVTEGRRNYALGTFIVLGTIGAIIVIIAGAMALSLVRVVAQAQNDEFMNDQVIILETHVISRLHAQVKESKLTWRSTQNQLECCGYLQSSVLSAFLSARSSWDTTLETAVNDVNAIGGKFCSTRISECDHMTSEAFCPVTGRGWCRNELLRVARDNYRQLGICCVTFGGAQWLITDLQD</sequence>
<organism evidence="6 7">
    <name type="scientific">Plasmopara halstedii</name>
    <name type="common">Downy mildew of sunflower</name>
    <dbReference type="NCBI Taxonomy" id="4781"/>
    <lineage>
        <taxon>Eukaryota</taxon>
        <taxon>Sar</taxon>
        <taxon>Stramenopiles</taxon>
        <taxon>Oomycota</taxon>
        <taxon>Peronosporomycetes</taxon>
        <taxon>Peronosporales</taxon>
        <taxon>Peronosporaceae</taxon>
        <taxon>Plasmopara</taxon>
    </lineage>
</organism>
<dbReference type="PANTHER" id="PTHR22870">
    <property type="entry name" value="REGULATOR OF CHROMOSOME CONDENSATION"/>
    <property type="match status" value="1"/>
</dbReference>
<dbReference type="Gene3D" id="2.130.10.30">
    <property type="entry name" value="Regulator of chromosome condensation 1/beta-lactamase-inhibitor protein II"/>
    <property type="match status" value="2"/>
</dbReference>
<feature type="repeat" description="RCC1" evidence="2">
    <location>
        <begin position="1474"/>
        <end position="1529"/>
    </location>
</feature>
<feature type="repeat" description="RCC1" evidence="2">
    <location>
        <begin position="1408"/>
        <end position="1473"/>
    </location>
</feature>
<dbReference type="Pfam" id="PF25390">
    <property type="entry name" value="WD40_RLD"/>
    <property type="match status" value="1"/>
</dbReference>
<dbReference type="Pfam" id="PF13540">
    <property type="entry name" value="RCC1_2"/>
    <property type="match status" value="1"/>
</dbReference>
<evidence type="ECO:0000259" key="5">
    <source>
        <dbReference type="Pfam" id="PF25390"/>
    </source>
</evidence>
<evidence type="ECO:0000256" key="4">
    <source>
        <dbReference type="SAM" id="Phobius"/>
    </source>
</evidence>
<feature type="domain" description="RCC1-like" evidence="5">
    <location>
        <begin position="1226"/>
        <end position="1438"/>
    </location>
</feature>
<name>A0A0P1AQZ9_PLAHL</name>
<dbReference type="PANTHER" id="PTHR22870:SF466">
    <property type="entry name" value="ANKYRIN REPEAT-CONTAINING PROTEIN"/>
    <property type="match status" value="1"/>
</dbReference>
<dbReference type="OrthoDB" id="297375at2759"/>
<evidence type="ECO:0000313" key="7">
    <source>
        <dbReference type="Proteomes" id="UP000054928"/>
    </source>
</evidence>
<feature type="transmembrane region" description="Helical" evidence="4">
    <location>
        <begin position="1723"/>
        <end position="1750"/>
    </location>
</feature>